<proteinExistence type="predicted"/>
<sequence length="106" mass="12524">TPLTKEDATIKYITKTWEQAPEEVKAFYSEDYFLRHAKNIVKFLNYSISDKPQQVVDCLEEAVMALHPKYSYDPGTVYSRFSFWILRKLPKQFADYVLNEEFSISL</sequence>
<name>A0A8X6JAF7_TRICU</name>
<dbReference type="GO" id="GO:0016491">
    <property type="term" value="F:oxidoreductase activity"/>
    <property type="evidence" value="ECO:0007669"/>
    <property type="project" value="TreeGrafter"/>
</dbReference>
<dbReference type="GO" id="GO:0008202">
    <property type="term" value="P:steroid metabolic process"/>
    <property type="evidence" value="ECO:0007669"/>
    <property type="project" value="TreeGrafter"/>
</dbReference>
<dbReference type="Proteomes" id="UP000887116">
    <property type="component" value="Unassembled WGS sequence"/>
</dbReference>
<evidence type="ECO:0000313" key="2">
    <source>
        <dbReference type="Proteomes" id="UP000887116"/>
    </source>
</evidence>
<dbReference type="OrthoDB" id="294295at2759"/>
<dbReference type="PANTHER" id="PTHR43313:SF36">
    <property type="entry name" value="D-BETA-HYDROXYBUTYRATE DEHYDROGENASE, MITOCHONDRIAL"/>
    <property type="match status" value="1"/>
</dbReference>
<reference evidence="1" key="1">
    <citation type="submission" date="2020-07" db="EMBL/GenBank/DDBJ databases">
        <title>Multicomponent nature underlies the extraordinary mechanical properties of spider dragline silk.</title>
        <authorList>
            <person name="Kono N."/>
            <person name="Nakamura H."/>
            <person name="Mori M."/>
            <person name="Yoshida Y."/>
            <person name="Ohtoshi R."/>
            <person name="Malay A.D."/>
            <person name="Moran D.A.P."/>
            <person name="Tomita M."/>
            <person name="Numata K."/>
            <person name="Arakawa K."/>
        </authorList>
    </citation>
    <scope>NUCLEOTIDE SEQUENCE</scope>
</reference>
<dbReference type="EMBL" id="BMAO01038845">
    <property type="protein sequence ID" value="GFR27465.1"/>
    <property type="molecule type" value="Genomic_DNA"/>
</dbReference>
<evidence type="ECO:0000313" key="1">
    <source>
        <dbReference type="EMBL" id="GFR27465.1"/>
    </source>
</evidence>
<comment type="caution">
    <text evidence="1">The sequence shown here is derived from an EMBL/GenBank/DDBJ whole genome shotgun (WGS) entry which is preliminary data.</text>
</comment>
<dbReference type="AlphaFoldDB" id="A0A8X6JAF7"/>
<feature type="non-terminal residue" evidence="1">
    <location>
        <position position="1"/>
    </location>
</feature>
<dbReference type="PANTHER" id="PTHR43313">
    <property type="entry name" value="SHORT-CHAIN DEHYDROGENASE/REDUCTASE FAMILY 9C"/>
    <property type="match status" value="1"/>
</dbReference>
<organism evidence="1 2">
    <name type="scientific">Trichonephila clavata</name>
    <name type="common">Joro spider</name>
    <name type="synonym">Nephila clavata</name>
    <dbReference type="NCBI Taxonomy" id="2740835"/>
    <lineage>
        <taxon>Eukaryota</taxon>
        <taxon>Metazoa</taxon>
        <taxon>Ecdysozoa</taxon>
        <taxon>Arthropoda</taxon>
        <taxon>Chelicerata</taxon>
        <taxon>Arachnida</taxon>
        <taxon>Araneae</taxon>
        <taxon>Araneomorphae</taxon>
        <taxon>Entelegynae</taxon>
        <taxon>Araneoidea</taxon>
        <taxon>Nephilidae</taxon>
        <taxon>Trichonephila</taxon>
    </lineage>
</organism>
<gene>
    <name evidence="1" type="primary">X975_18756</name>
    <name evidence="1" type="ORF">TNCT_174951</name>
</gene>
<keyword evidence="2" id="KW-1185">Reference proteome</keyword>
<protein>
    <submittedName>
        <fullName evidence="1">Uncharacterized protein</fullName>
    </submittedName>
</protein>
<accession>A0A8X6JAF7</accession>